<evidence type="ECO:0000256" key="2">
    <source>
        <dbReference type="ARBA" id="ARBA00022737"/>
    </source>
</evidence>
<accession>A0A7D9DSB6</accession>
<dbReference type="AlphaFoldDB" id="A0A7D9DSB6"/>
<evidence type="ECO:0000313" key="3">
    <source>
        <dbReference type="EMBL" id="CAB3990128.1"/>
    </source>
</evidence>
<keyword evidence="1" id="KW-0880">Kelch repeat</keyword>
<evidence type="ECO:0000256" key="1">
    <source>
        <dbReference type="ARBA" id="ARBA00022441"/>
    </source>
</evidence>
<name>A0A7D9DSB6_PARCT</name>
<comment type="caution">
    <text evidence="3">The sequence shown here is derived from an EMBL/GenBank/DDBJ whole genome shotgun (WGS) entry which is preliminary data.</text>
</comment>
<dbReference type="SUPFAM" id="SSF117281">
    <property type="entry name" value="Kelch motif"/>
    <property type="match status" value="1"/>
</dbReference>
<organism evidence="3 4">
    <name type="scientific">Paramuricea clavata</name>
    <name type="common">Red gorgonian</name>
    <name type="synonym">Violescent sea-whip</name>
    <dbReference type="NCBI Taxonomy" id="317549"/>
    <lineage>
        <taxon>Eukaryota</taxon>
        <taxon>Metazoa</taxon>
        <taxon>Cnidaria</taxon>
        <taxon>Anthozoa</taxon>
        <taxon>Octocorallia</taxon>
        <taxon>Malacalcyonacea</taxon>
        <taxon>Plexauridae</taxon>
        <taxon>Paramuricea</taxon>
    </lineage>
</organism>
<evidence type="ECO:0000313" key="4">
    <source>
        <dbReference type="Proteomes" id="UP001152795"/>
    </source>
</evidence>
<keyword evidence="2" id="KW-0677">Repeat</keyword>
<dbReference type="Proteomes" id="UP001152795">
    <property type="component" value="Unassembled WGS sequence"/>
</dbReference>
<dbReference type="PANTHER" id="PTHR46093">
    <property type="entry name" value="ACYL-COA-BINDING DOMAIN-CONTAINING PROTEIN 5"/>
    <property type="match status" value="1"/>
</dbReference>
<dbReference type="InterPro" id="IPR015915">
    <property type="entry name" value="Kelch-typ_b-propeller"/>
</dbReference>
<dbReference type="EMBL" id="CACRXK020001606">
    <property type="protein sequence ID" value="CAB3990128.1"/>
    <property type="molecule type" value="Genomic_DNA"/>
</dbReference>
<dbReference type="Pfam" id="PF24681">
    <property type="entry name" value="Kelch_KLHDC2_KLHL20_DRC7"/>
    <property type="match status" value="1"/>
</dbReference>
<reference evidence="3" key="1">
    <citation type="submission" date="2020-04" db="EMBL/GenBank/DDBJ databases">
        <authorList>
            <person name="Alioto T."/>
            <person name="Alioto T."/>
            <person name="Gomez Garrido J."/>
        </authorList>
    </citation>
    <scope>NUCLEOTIDE SEQUENCE</scope>
    <source>
        <strain evidence="3">A484AB</strain>
    </source>
</reference>
<protein>
    <submittedName>
        <fullName evidence="3">Ferric-chelate reductase 1</fullName>
    </submittedName>
</protein>
<dbReference type="PANTHER" id="PTHR46093:SF18">
    <property type="entry name" value="FIBRONECTIN TYPE-III DOMAIN-CONTAINING PROTEIN"/>
    <property type="match status" value="1"/>
</dbReference>
<dbReference type="Gene3D" id="2.120.10.80">
    <property type="entry name" value="Kelch-type beta propeller"/>
    <property type="match status" value="2"/>
</dbReference>
<proteinExistence type="predicted"/>
<sequence>MRLYYFVALALIIKPTWQELVWEELTTKSGSISPRRDAAIAYQESEDAVYIFGGKSVKNRALDNNMYKFDLNTKIWTVQINNRDVPNARFSMVYGTKGNYFYIATGEDIDSSGKSTYYDDFWRFHFPTSKWEEMSSNNNKPKKRSSASGGIHEDDSSFVLSHGSNDDDKFSNTFSYDIDQPASTRAWEEIHSGTNNYNPSYPHARYQQAGLMVSKDKLLLFGGCLSGQGTGGPCPSDDSWTYDKASNEWSELNRCSSPKISPAMARLPSGNTSIHRVVLWGGNADSRTTLASDDDKEDEIAVFDPDKNEWKIKKTQAKMTFPSAREGHVMVTTKYGVVMFGGEDLRLV</sequence>
<keyword evidence="4" id="KW-1185">Reference proteome</keyword>
<gene>
    <name evidence="3" type="ORF">PACLA_8A062800</name>
</gene>
<dbReference type="OrthoDB" id="2419613at2759"/>